<dbReference type="Gene3D" id="3.90.320.10">
    <property type="match status" value="1"/>
</dbReference>
<feature type="region of interest" description="Disordered" evidence="15">
    <location>
        <begin position="537"/>
        <end position="557"/>
    </location>
</feature>
<comment type="cofactor">
    <cofactor evidence="13">
        <name>Mg(2+)</name>
        <dbReference type="ChEBI" id="CHEBI:18420"/>
    </cofactor>
</comment>
<organism evidence="18 19">
    <name type="scientific">Desulforamulus aeronauticus DSM 10349</name>
    <dbReference type="NCBI Taxonomy" id="1121421"/>
    <lineage>
        <taxon>Bacteria</taxon>
        <taxon>Bacillati</taxon>
        <taxon>Bacillota</taxon>
        <taxon>Clostridia</taxon>
        <taxon>Eubacteriales</taxon>
        <taxon>Peptococcaceae</taxon>
        <taxon>Desulforamulus</taxon>
    </lineage>
</organism>
<dbReference type="PROSITE" id="PS51198">
    <property type="entry name" value="UVRD_HELICASE_ATP_BIND"/>
    <property type="match status" value="1"/>
</dbReference>
<dbReference type="InterPro" id="IPR000212">
    <property type="entry name" value="DNA_helicase_UvrD/REP"/>
</dbReference>
<dbReference type="InterPro" id="IPR014016">
    <property type="entry name" value="UvrD-like_ATP-bd"/>
</dbReference>
<evidence type="ECO:0000256" key="10">
    <source>
        <dbReference type="ARBA" id="ARBA00023235"/>
    </source>
</evidence>
<protein>
    <recommendedName>
        <fullName evidence="13">ATP-dependent helicase/nuclease subunit A</fullName>
        <ecNumber evidence="13">3.1.-.-</ecNumber>
        <ecNumber evidence="13">5.6.2.4</ecNumber>
    </recommendedName>
    <alternativeName>
        <fullName evidence="13">ATP-dependent helicase/nuclease AddA</fullName>
    </alternativeName>
    <alternativeName>
        <fullName evidence="13">DNA 3'-5' helicase AddA</fullName>
    </alternativeName>
</protein>
<dbReference type="GO" id="GO:0005829">
    <property type="term" value="C:cytosol"/>
    <property type="evidence" value="ECO:0007669"/>
    <property type="project" value="TreeGrafter"/>
</dbReference>
<evidence type="ECO:0000256" key="9">
    <source>
        <dbReference type="ARBA" id="ARBA00023204"/>
    </source>
</evidence>
<keyword evidence="5 13" id="KW-0347">Helicase</keyword>
<evidence type="ECO:0000256" key="4">
    <source>
        <dbReference type="ARBA" id="ARBA00022801"/>
    </source>
</evidence>
<dbReference type="GO" id="GO:0016887">
    <property type="term" value="F:ATP hydrolysis activity"/>
    <property type="evidence" value="ECO:0007669"/>
    <property type="project" value="RHEA"/>
</dbReference>
<comment type="function">
    <text evidence="13">The heterodimer acts as both an ATP-dependent DNA helicase and an ATP-dependent, dual-direction single-stranded exonuclease. Recognizes the chi site generating a DNA molecule suitable for the initiation of homologous recombination. The AddA nuclease domain is required for chi fragment generation; this subunit has the helicase and 3' -&gt; 5' nuclease activities.</text>
</comment>
<keyword evidence="3 13" id="KW-0227">DNA damage</keyword>
<dbReference type="PANTHER" id="PTHR11070:SF48">
    <property type="entry name" value="ATP-DEPENDENT HELICASE_NUCLEASE SUBUNIT A"/>
    <property type="match status" value="1"/>
</dbReference>
<dbReference type="InterPro" id="IPR011604">
    <property type="entry name" value="PDDEXK-like_dom_sf"/>
</dbReference>
<evidence type="ECO:0000259" key="16">
    <source>
        <dbReference type="PROSITE" id="PS51198"/>
    </source>
</evidence>
<feature type="domain" description="UvrD-like helicase ATP-binding" evidence="16">
    <location>
        <begin position="7"/>
        <end position="477"/>
    </location>
</feature>
<evidence type="ECO:0000256" key="7">
    <source>
        <dbReference type="ARBA" id="ARBA00022840"/>
    </source>
</evidence>
<keyword evidence="1 13" id="KW-0540">Nuclease</keyword>
<evidence type="ECO:0000256" key="11">
    <source>
        <dbReference type="ARBA" id="ARBA00034617"/>
    </source>
</evidence>
<dbReference type="Pfam" id="PF12705">
    <property type="entry name" value="PDDEXK_1"/>
    <property type="match status" value="1"/>
</dbReference>
<comment type="similarity">
    <text evidence="13">Belongs to the helicase family. AddA subfamily.</text>
</comment>
<evidence type="ECO:0000313" key="19">
    <source>
        <dbReference type="Proteomes" id="UP000183997"/>
    </source>
</evidence>
<dbReference type="HAMAP" id="MF_01451">
    <property type="entry name" value="AddA"/>
    <property type="match status" value="1"/>
</dbReference>
<dbReference type="SUPFAM" id="SSF52540">
    <property type="entry name" value="P-loop containing nucleoside triphosphate hydrolases"/>
    <property type="match status" value="1"/>
</dbReference>
<evidence type="ECO:0000256" key="2">
    <source>
        <dbReference type="ARBA" id="ARBA00022741"/>
    </source>
</evidence>
<name>A0A1M6VLL0_9FIRM</name>
<evidence type="ECO:0000313" key="18">
    <source>
        <dbReference type="EMBL" id="SHK82392.1"/>
    </source>
</evidence>
<dbReference type="Pfam" id="PF00580">
    <property type="entry name" value="UvrD-helicase"/>
    <property type="match status" value="1"/>
</dbReference>
<sequence>MITMSDKKWTDEQQLAITKRDTNLLVAAAAGAGKTAVLVERIIQRIMDPERPVDVDQLLIVTFTNAAAAEMRERIGQALGKALNENPHSKRLAKQLTMLNRASITTLHSFCLDLVRRYFYLLDLDPAFRVADDIEAELLRLEVLEALFEEQYHREETGLFTALVDIYGGQRDDSKLQDMVLGLYRFAGSHPAPKAWLEQVAEKFSIPEAVGLDQLSWVDQVKEILAGEMGSVLGLLKQSAWLAKQPGGPAPYSTTLEMNIVDLETRQNCRQVGWDELYHSFNSMDWGKLKACRGSDFDDGLKKKAKSLRDKAVKKFEDMKKTYFSAEPEVILADLRSLHPLMKELINLTREFMDSYQKKKQSKGLVDFADLEHFCLAILLQQDESGQGMPSAVAQELKQKFAEVLVDEYQDINAVQETVLQLVAKQDNRFMVGDVKQSIYRFRLAEPGLFLGKYLRYSVSDNTEGCLIELSKNFRSRLSVVQAVNFVFRQMMTTSAAEIDYNDAAELKCGASYPEVAEVTTAEGAVELHILDRKELAKEDAPAAGGSEEPDLLGREDEQEVLNKDQTEARLVGRRILELVQGKGSISPPLTVWDNHLKQYRTVTYRDIVILLRATSGRANTFSEELRALGIPSYAELGTGYFEAMEVETFLSLLKIIDNPRQDVPLVGVLRSPMVGLTAGQLGEIRLHCKNGDFYDAVLAAAQAADETANIVTDWLQRLEDWRSRARRGPLADLIWLLYRETGYYDYVGGMVGGTQRQANLRVLYHRARQFEATAFRGLFRFLRFLERLKNSSKDFGAARALSENEDVVRIMSIHKSKGLEFPVVFVAGLGNKFNLRDLAKDMLMHKELGLGPQIINMTTKVSYPSLPKLLLRQQIRKESVAEEMRVLYVALTRAREKLVLVGSVADLAKSLEKWSTPAGQTGWSLPTAELTSANHYLDWLGPAVMRHQDGQHLLYLTGTDVQPFPEVAADPSRWQVYCTHSSEMQSLSPDNPDQIAELLEKVRSLSPLEPCGQQEEIERRLGWSYPFAEAAAKPAKTSVTEVKRRFAELALQEEGVSFRPQLTNRPRFLQQDQGLSSAEKGSAIHLVMQHLTLGAIPTVEDVAWLLRQLVEREILTEEQAAVIDPRWITAFFQSSLGQRVLQGKEVQRELPFSLALSAEEIYPELSTQGTGEFVLLQGVIDCLVDEGDGLLLVDYKSDAVRPGDTAPAERYRQQINLYTRAVEEILGKKVKERAIYLFANGETVYL</sequence>
<dbReference type="GO" id="GO:0005524">
    <property type="term" value="F:ATP binding"/>
    <property type="evidence" value="ECO:0007669"/>
    <property type="project" value="UniProtKB-UniRule"/>
</dbReference>
<evidence type="ECO:0000256" key="5">
    <source>
        <dbReference type="ARBA" id="ARBA00022806"/>
    </source>
</evidence>
<dbReference type="SUPFAM" id="SSF52980">
    <property type="entry name" value="Restriction endonuclease-like"/>
    <property type="match status" value="1"/>
</dbReference>
<dbReference type="InterPro" id="IPR038726">
    <property type="entry name" value="PDDEXK_AddAB-type"/>
</dbReference>
<dbReference type="InterPro" id="IPR014017">
    <property type="entry name" value="DNA_helicase_UvrD-like_C"/>
</dbReference>
<dbReference type="GO" id="GO:0033202">
    <property type="term" value="C:DNA helicase complex"/>
    <property type="evidence" value="ECO:0007669"/>
    <property type="project" value="TreeGrafter"/>
</dbReference>
<dbReference type="EC" id="3.1.-.-" evidence="13"/>
<keyword evidence="4 13" id="KW-0378">Hydrolase</keyword>
<dbReference type="GO" id="GO:0043138">
    <property type="term" value="F:3'-5' DNA helicase activity"/>
    <property type="evidence" value="ECO:0007669"/>
    <property type="project" value="UniProtKB-UniRule"/>
</dbReference>
<feature type="domain" description="UvrD-like helicase C-terminal" evidence="17">
    <location>
        <begin position="519"/>
        <end position="819"/>
    </location>
</feature>
<keyword evidence="8 13" id="KW-0238">DNA-binding</keyword>
<dbReference type="NCBIfam" id="TIGR02785">
    <property type="entry name" value="addA_Gpos"/>
    <property type="match status" value="1"/>
</dbReference>
<reference evidence="19" key="1">
    <citation type="submission" date="2016-11" db="EMBL/GenBank/DDBJ databases">
        <authorList>
            <person name="Varghese N."/>
            <person name="Submissions S."/>
        </authorList>
    </citation>
    <scope>NUCLEOTIDE SEQUENCE [LARGE SCALE GENOMIC DNA]</scope>
    <source>
        <strain evidence="19">DSM 10349</strain>
    </source>
</reference>
<evidence type="ECO:0000256" key="15">
    <source>
        <dbReference type="SAM" id="MobiDB-lite"/>
    </source>
</evidence>
<comment type="catalytic activity">
    <reaction evidence="12 13">
        <text>ATP + H2O = ADP + phosphate + H(+)</text>
        <dbReference type="Rhea" id="RHEA:13065"/>
        <dbReference type="ChEBI" id="CHEBI:15377"/>
        <dbReference type="ChEBI" id="CHEBI:15378"/>
        <dbReference type="ChEBI" id="CHEBI:30616"/>
        <dbReference type="ChEBI" id="CHEBI:43474"/>
        <dbReference type="ChEBI" id="CHEBI:456216"/>
        <dbReference type="EC" id="5.6.2.4"/>
    </reaction>
</comment>
<evidence type="ECO:0000256" key="6">
    <source>
        <dbReference type="ARBA" id="ARBA00022839"/>
    </source>
</evidence>
<dbReference type="GO" id="GO:0003690">
    <property type="term" value="F:double-stranded DNA binding"/>
    <property type="evidence" value="ECO:0007669"/>
    <property type="project" value="UniProtKB-UniRule"/>
</dbReference>
<dbReference type="GO" id="GO:0000724">
    <property type="term" value="P:double-strand break repair via homologous recombination"/>
    <property type="evidence" value="ECO:0007669"/>
    <property type="project" value="UniProtKB-UniRule"/>
</dbReference>
<dbReference type="GO" id="GO:0008408">
    <property type="term" value="F:3'-5' exonuclease activity"/>
    <property type="evidence" value="ECO:0007669"/>
    <property type="project" value="UniProtKB-UniRule"/>
</dbReference>
<dbReference type="AlphaFoldDB" id="A0A1M6VLL0"/>
<evidence type="ECO:0000256" key="8">
    <source>
        <dbReference type="ARBA" id="ARBA00023125"/>
    </source>
</evidence>
<dbReference type="InterPro" id="IPR027417">
    <property type="entry name" value="P-loop_NTPase"/>
</dbReference>
<dbReference type="EMBL" id="FRAR01000025">
    <property type="protein sequence ID" value="SHK82392.1"/>
    <property type="molecule type" value="Genomic_DNA"/>
</dbReference>
<feature type="binding site" evidence="14">
    <location>
        <begin position="28"/>
        <end position="35"/>
    </location>
    <ligand>
        <name>ATP</name>
        <dbReference type="ChEBI" id="CHEBI:30616"/>
    </ligand>
</feature>
<dbReference type="PANTHER" id="PTHR11070">
    <property type="entry name" value="UVRD / RECB / PCRA DNA HELICASE FAMILY MEMBER"/>
    <property type="match status" value="1"/>
</dbReference>
<dbReference type="FunFam" id="3.40.50.300:FF:001236">
    <property type="entry name" value="ATP-dependent helicase/nuclease subunit A"/>
    <property type="match status" value="1"/>
</dbReference>
<evidence type="ECO:0000256" key="3">
    <source>
        <dbReference type="ARBA" id="ARBA00022763"/>
    </source>
</evidence>
<evidence type="ECO:0000256" key="12">
    <source>
        <dbReference type="ARBA" id="ARBA00048988"/>
    </source>
</evidence>
<dbReference type="InterPro" id="IPR011335">
    <property type="entry name" value="Restrct_endonuc-II-like"/>
</dbReference>
<dbReference type="EC" id="5.6.2.4" evidence="13"/>
<keyword evidence="19" id="KW-1185">Reference proteome</keyword>
<dbReference type="Proteomes" id="UP000183997">
    <property type="component" value="Unassembled WGS sequence"/>
</dbReference>
<dbReference type="Gene3D" id="3.40.50.300">
    <property type="entry name" value="P-loop containing nucleotide triphosphate hydrolases"/>
    <property type="match status" value="4"/>
</dbReference>
<evidence type="ECO:0000256" key="1">
    <source>
        <dbReference type="ARBA" id="ARBA00022722"/>
    </source>
</evidence>
<keyword evidence="7 13" id="KW-0067">ATP-binding</keyword>
<gene>
    <name evidence="13" type="primary">addA</name>
    <name evidence="18" type="ORF">SAMN02745123_03251</name>
</gene>
<evidence type="ECO:0000259" key="17">
    <source>
        <dbReference type="PROSITE" id="PS51217"/>
    </source>
</evidence>
<keyword evidence="10 13" id="KW-0413">Isomerase</keyword>
<dbReference type="STRING" id="1121421.SAMN02745123_03251"/>
<comment type="subunit">
    <text evidence="13">Heterodimer of AddA and AddB/RexB.</text>
</comment>
<keyword evidence="9 13" id="KW-0234">DNA repair</keyword>
<dbReference type="PROSITE" id="PS51217">
    <property type="entry name" value="UVRD_HELICASE_CTER"/>
    <property type="match status" value="1"/>
</dbReference>
<evidence type="ECO:0000256" key="13">
    <source>
        <dbReference type="HAMAP-Rule" id="MF_01451"/>
    </source>
</evidence>
<dbReference type="Pfam" id="PF13361">
    <property type="entry name" value="UvrD_C"/>
    <property type="match status" value="1"/>
</dbReference>
<dbReference type="InterPro" id="IPR014152">
    <property type="entry name" value="AddA"/>
</dbReference>
<comment type="catalytic activity">
    <reaction evidence="11 13">
        <text>Couples ATP hydrolysis with the unwinding of duplex DNA by translocating in the 3'-5' direction.</text>
        <dbReference type="EC" id="5.6.2.4"/>
    </reaction>
</comment>
<keyword evidence="2 13" id="KW-0547">Nucleotide-binding</keyword>
<evidence type="ECO:0000256" key="14">
    <source>
        <dbReference type="PROSITE-ProRule" id="PRU00560"/>
    </source>
</evidence>
<accession>A0A1M6VLL0</accession>
<keyword evidence="6 13" id="KW-0269">Exonuclease</keyword>
<proteinExistence type="inferred from homology"/>